<feature type="DNA-binding region" description="H-T-H motif" evidence="2">
    <location>
        <begin position="17"/>
        <end position="36"/>
    </location>
</feature>
<dbReference type="SUPFAM" id="SSF46689">
    <property type="entry name" value="Homeodomain-like"/>
    <property type="match status" value="1"/>
</dbReference>
<dbReference type="PANTHER" id="PTHR43479">
    <property type="entry name" value="ACREF/ENVCD OPERON REPRESSOR-RELATED"/>
    <property type="match status" value="1"/>
</dbReference>
<dbReference type="Pfam" id="PF00440">
    <property type="entry name" value="TetR_N"/>
    <property type="match status" value="1"/>
</dbReference>
<evidence type="ECO:0000313" key="5">
    <source>
        <dbReference type="Proteomes" id="UP000187172"/>
    </source>
</evidence>
<reference evidence="4 5" key="1">
    <citation type="submission" date="2016-11" db="EMBL/GenBank/DDBJ databases">
        <title>Paenibacillus species isolates.</title>
        <authorList>
            <person name="Beno S.M."/>
        </authorList>
    </citation>
    <scope>NUCLEOTIDE SEQUENCE [LARGE SCALE GENOMIC DNA]</scope>
    <source>
        <strain evidence="4 5">FSL R5-0378</strain>
    </source>
</reference>
<dbReference type="InterPro" id="IPR009057">
    <property type="entry name" value="Homeodomain-like_sf"/>
</dbReference>
<keyword evidence="1 2" id="KW-0238">DNA-binding</keyword>
<protein>
    <recommendedName>
        <fullName evidence="3">HTH tetR-type domain-containing protein</fullName>
    </recommendedName>
</protein>
<organism evidence="4 5">
    <name type="scientific">Paenibacillus rhizosphaerae</name>
    <dbReference type="NCBI Taxonomy" id="297318"/>
    <lineage>
        <taxon>Bacteria</taxon>
        <taxon>Bacillati</taxon>
        <taxon>Bacillota</taxon>
        <taxon>Bacilli</taxon>
        <taxon>Bacillales</taxon>
        <taxon>Paenibacillaceae</taxon>
        <taxon>Paenibacillus</taxon>
    </lineage>
</organism>
<dbReference type="PROSITE" id="PS50977">
    <property type="entry name" value="HTH_TETR_2"/>
    <property type="match status" value="1"/>
</dbReference>
<comment type="caution">
    <text evidence="4">The sequence shown here is derived from an EMBL/GenBank/DDBJ whole genome shotgun (WGS) entry which is preliminary data.</text>
</comment>
<name>A0A1R1DWR3_9BACL</name>
<dbReference type="Gene3D" id="1.10.357.10">
    <property type="entry name" value="Tetracycline Repressor, domain 2"/>
    <property type="match status" value="1"/>
</dbReference>
<dbReference type="PANTHER" id="PTHR43479:SF11">
    <property type="entry name" value="ACREF_ENVCD OPERON REPRESSOR-RELATED"/>
    <property type="match status" value="1"/>
</dbReference>
<evidence type="ECO:0000256" key="2">
    <source>
        <dbReference type="PROSITE-ProRule" id="PRU00335"/>
    </source>
</evidence>
<dbReference type="Proteomes" id="UP000187172">
    <property type="component" value="Unassembled WGS sequence"/>
</dbReference>
<accession>A0A1R1DWR3</accession>
<dbReference type="AlphaFoldDB" id="A0A1R1DWR3"/>
<evidence type="ECO:0000256" key="1">
    <source>
        <dbReference type="ARBA" id="ARBA00023125"/>
    </source>
</evidence>
<dbReference type="InterPro" id="IPR050624">
    <property type="entry name" value="HTH-type_Tx_Regulator"/>
</dbReference>
<dbReference type="EMBL" id="MRTP01000028">
    <property type="protein sequence ID" value="OMF44005.1"/>
    <property type="molecule type" value="Genomic_DNA"/>
</dbReference>
<dbReference type="InterPro" id="IPR001647">
    <property type="entry name" value="HTH_TetR"/>
</dbReference>
<dbReference type="RefSeq" id="WP_076177041.1">
    <property type="nucleotide sequence ID" value="NZ_MRTP01000028.1"/>
</dbReference>
<feature type="domain" description="HTH tetR-type" evidence="3">
    <location>
        <begin position="1"/>
        <end position="54"/>
    </location>
</feature>
<evidence type="ECO:0000259" key="3">
    <source>
        <dbReference type="PROSITE" id="PS50977"/>
    </source>
</evidence>
<evidence type="ECO:0000313" key="4">
    <source>
        <dbReference type="EMBL" id="OMF44005.1"/>
    </source>
</evidence>
<sequence length="132" mass="14967">MTAGLEVFCEKGFSSTTIDDISSKAGYTRGAFYVQFESKEDFSRKLIDYRREMRADTHEHLERLFDSGARLQEAVSYLAEELVAYITKSPNGSLSISTTLCKRRIRSLSEKFLSLIMKAGLRDERKLGLAIP</sequence>
<gene>
    <name evidence="4" type="ORF">BK138_35175</name>
</gene>
<proteinExistence type="predicted"/>
<keyword evidence="5" id="KW-1185">Reference proteome</keyword>
<dbReference type="GO" id="GO:0003677">
    <property type="term" value="F:DNA binding"/>
    <property type="evidence" value="ECO:0007669"/>
    <property type="project" value="UniProtKB-UniRule"/>
</dbReference>